<comment type="subunit">
    <text evidence="7">Homodimer.</text>
</comment>
<dbReference type="InterPro" id="IPR012340">
    <property type="entry name" value="NA-bd_OB-fold"/>
</dbReference>
<evidence type="ECO:0000256" key="3">
    <source>
        <dbReference type="ARBA" id="ARBA00022741"/>
    </source>
</evidence>
<dbReference type="PATRIC" id="fig|1618732.3.peg.843"/>
<reference evidence="10 11" key="1">
    <citation type="journal article" date="2015" name="Nature">
        <title>rRNA introns, odd ribosomes, and small enigmatic genomes across a large radiation of phyla.</title>
        <authorList>
            <person name="Brown C.T."/>
            <person name="Hug L.A."/>
            <person name="Thomas B.C."/>
            <person name="Sharon I."/>
            <person name="Castelle C.J."/>
            <person name="Singh A."/>
            <person name="Wilkins M.J."/>
            <person name="Williams K.H."/>
            <person name="Banfield J.F."/>
        </authorList>
    </citation>
    <scope>NUCLEOTIDE SEQUENCE [LARGE SCALE GENOMIC DNA]</scope>
</reference>
<dbReference type="NCBIfam" id="NF001756">
    <property type="entry name" value="PRK00484.1"/>
    <property type="match status" value="1"/>
</dbReference>
<keyword evidence="7" id="KW-0648">Protein biosynthesis</keyword>
<keyword evidence="3 7" id="KW-0547">Nucleotide-binding</keyword>
<dbReference type="PANTHER" id="PTHR42918:SF15">
    <property type="entry name" value="LYSINE--TRNA LIGASE, CHLOROPLASTIC_MITOCHONDRIAL"/>
    <property type="match status" value="1"/>
</dbReference>
<dbReference type="Pfam" id="PF01336">
    <property type="entry name" value="tRNA_anti-codon"/>
    <property type="match status" value="1"/>
</dbReference>
<organism evidence="10 11">
    <name type="scientific">Candidatus Nomurabacteria bacterium GW2011_GWA1_46_11</name>
    <dbReference type="NCBI Taxonomy" id="1618732"/>
    <lineage>
        <taxon>Bacteria</taxon>
        <taxon>Candidatus Nomuraibacteriota</taxon>
    </lineage>
</organism>
<evidence type="ECO:0000256" key="2">
    <source>
        <dbReference type="ARBA" id="ARBA00022723"/>
    </source>
</evidence>
<keyword evidence="7" id="KW-0963">Cytoplasm</keyword>
<evidence type="ECO:0000259" key="9">
    <source>
        <dbReference type="PROSITE" id="PS50862"/>
    </source>
</evidence>
<evidence type="ECO:0000256" key="5">
    <source>
        <dbReference type="ARBA" id="ARBA00023146"/>
    </source>
</evidence>
<dbReference type="GO" id="GO:0000287">
    <property type="term" value="F:magnesium ion binding"/>
    <property type="evidence" value="ECO:0007669"/>
    <property type="project" value="UniProtKB-UniRule"/>
</dbReference>
<dbReference type="InterPro" id="IPR006195">
    <property type="entry name" value="aa-tRNA-synth_II"/>
</dbReference>
<dbReference type="PROSITE" id="PS50862">
    <property type="entry name" value="AA_TRNA_LIGASE_II"/>
    <property type="match status" value="1"/>
</dbReference>
<comment type="cofactor">
    <cofactor evidence="7 8">
        <name>Mg(2+)</name>
        <dbReference type="ChEBI" id="CHEBI:18420"/>
    </cofactor>
    <text evidence="7 8">Binds 3 Mg(2+) ions per subunit.</text>
</comment>
<sequence>MSASRLEEIRQNRIQKLEKLRKLGIDPYPAKSSFDLVSVSQARKSPGKTVAVAGRLWRWREHGNVIFADLRDSSGQIQLLFQNKNLESQFDLLKLFDVGDFLAVSGTVIKTSAGEITIDVNKFELLSKSLRPLPDDWHGLKDVEERYRKRYLDLLLNPDIRRRFDVRTVVFKETRNYLDKLGFKEVETPVFHPLYGGANARPFTTHMQALDTDFYLRIAFELYLKRLVAGGYDKVYEIGRDFRNEGIDHSHNPEFTMLEWYEAYADYHRVMDVTEGLFKHLAAKIFAKTQIQVGDKTVEIGHAWPRITMSDLLAQKLDLDVEKLDAQALTEFCQKHKLELVRGETKGQLIFEIFDKLVSKDLIKPTWVIDYPADVSPLSKPHRTRPGWTERFEGYIGGREICDGWSELTDPQVQRQRFEIDTKIARKDKSEAQAVDEDFLEAMEYGMPPMGGIGIGMDRLVMFFTNTWSLKEVILFPTLRPENK</sequence>
<dbReference type="NCBIfam" id="TIGR00499">
    <property type="entry name" value="lysS_bact"/>
    <property type="match status" value="1"/>
</dbReference>
<evidence type="ECO:0000256" key="8">
    <source>
        <dbReference type="RuleBase" id="RU000336"/>
    </source>
</evidence>
<keyword evidence="5 7" id="KW-0030">Aminoacyl-tRNA synthetase</keyword>
<dbReference type="GO" id="GO:0006430">
    <property type="term" value="P:lysyl-tRNA aminoacylation"/>
    <property type="evidence" value="ECO:0007669"/>
    <property type="project" value="UniProtKB-UniRule"/>
</dbReference>
<evidence type="ECO:0000313" key="10">
    <source>
        <dbReference type="EMBL" id="KKU20757.1"/>
    </source>
</evidence>
<name>A0A0G1NK93_9BACT</name>
<feature type="binding site" evidence="7">
    <location>
        <position position="400"/>
    </location>
    <ligand>
        <name>Mg(2+)</name>
        <dbReference type="ChEBI" id="CHEBI:18420"/>
        <label>2</label>
    </ligand>
</feature>
<dbReference type="InterPro" id="IPR045864">
    <property type="entry name" value="aa-tRNA-synth_II/BPL/LPL"/>
</dbReference>
<evidence type="ECO:0000256" key="6">
    <source>
        <dbReference type="ARBA" id="ARBA00048573"/>
    </source>
</evidence>
<accession>A0A0G1NK93</accession>
<dbReference type="Proteomes" id="UP000034107">
    <property type="component" value="Unassembled WGS sequence"/>
</dbReference>
<keyword evidence="1 7" id="KW-0436">Ligase</keyword>
<dbReference type="CDD" id="cd04322">
    <property type="entry name" value="LysRS_N"/>
    <property type="match status" value="1"/>
</dbReference>
<dbReference type="PRINTS" id="PR00982">
    <property type="entry name" value="TRNASYNTHLYS"/>
</dbReference>
<dbReference type="GO" id="GO:0005829">
    <property type="term" value="C:cytosol"/>
    <property type="evidence" value="ECO:0007669"/>
    <property type="project" value="TreeGrafter"/>
</dbReference>
<keyword evidence="2 7" id="KW-0479">Metal-binding</keyword>
<dbReference type="EC" id="6.1.1.6" evidence="7"/>
<dbReference type="InterPro" id="IPR004365">
    <property type="entry name" value="NA-bd_OB_tRNA"/>
</dbReference>
<proteinExistence type="inferred from homology"/>
<dbReference type="SUPFAM" id="SSF50249">
    <property type="entry name" value="Nucleic acid-binding proteins"/>
    <property type="match status" value="1"/>
</dbReference>
<dbReference type="InterPro" id="IPR044136">
    <property type="entry name" value="Lys-tRNA-ligase_II_N"/>
</dbReference>
<dbReference type="InterPro" id="IPR004364">
    <property type="entry name" value="Aa-tRNA-synt_II"/>
</dbReference>
<feature type="binding site" evidence="7">
    <location>
        <position position="400"/>
    </location>
    <ligand>
        <name>Mg(2+)</name>
        <dbReference type="ChEBI" id="CHEBI:18420"/>
        <label>1</label>
    </ligand>
</feature>
<evidence type="ECO:0000256" key="4">
    <source>
        <dbReference type="ARBA" id="ARBA00022840"/>
    </source>
</evidence>
<comment type="similarity">
    <text evidence="7">Belongs to the class-II aminoacyl-tRNA synthetase family.</text>
</comment>
<dbReference type="SUPFAM" id="SSF55681">
    <property type="entry name" value="Class II aaRS and biotin synthetases"/>
    <property type="match status" value="1"/>
</dbReference>
<comment type="catalytic activity">
    <reaction evidence="6 7 8">
        <text>tRNA(Lys) + L-lysine + ATP = L-lysyl-tRNA(Lys) + AMP + diphosphate</text>
        <dbReference type="Rhea" id="RHEA:20792"/>
        <dbReference type="Rhea" id="RHEA-COMP:9696"/>
        <dbReference type="Rhea" id="RHEA-COMP:9697"/>
        <dbReference type="ChEBI" id="CHEBI:30616"/>
        <dbReference type="ChEBI" id="CHEBI:32551"/>
        <dbReference type="ChEBI" id="CHEBI:33019"/>
        <dbReference type="ChEBI" id="CHEBI:78442"/>
        <dbReference type="ChEBI" id="CHEBI:78529"/>
        <dbReference type="ChEBI" id="CHEBI:456215"/>
        <dbReference type="EC" id="6.1.1.6"/>
    </reaction>
</comment>
<dbReference type="CDD" id="cd00775">
    <property type="entry name" value="LysRS_core"/>
    <property type="match status" value="1"/>
</dbReference>
<evidence type="ECO:0000256" key="7">
    <source>
        <dbReference type="HAMAP-Rule" id="MF_00252"/>
    </source>
</evidence>
<dbReference type="Pfam" id="PF00152">
    <property type="entry name" value="tRNA-synt_2"/>
    <property type="match status" value="1"/>
</dbReference>
<dbReference type="GO" id="GO:0005524">
    <property type="term" value="F:ATP binding"/>
    <property type="evidence" value="ECO:0007669"/>
    <property type="project" value="UniProtKB-UniRule"/>
</dbReference>
<dbReference type="GO" id="GO:0004824">
    <property type="term" value="F:lysine-tRNA ligase activity"/>
    <property type="evidence" value="ECO:0007669"/>
    <property type="project" value="UniProtKB-UniRule"/>
</dbReference>
<dbReference type="PANTHER" id="PTHR42918">
    <property type="entry name" value="LYSYL-TRNA SYNTHETASE"/>
    <property type="match status" value="1"/>
</dbReference>
<comment type="caution">
    <text evidence="10">The sequence shown here is derived from an EMBL/GenBank/DDBJ whole genome shotgun (WGS) entry which is preliminary data.</text>
</comment>
<dbReference type="AlphaFoldDB" id="A0A0G1NK93"/>
<dbReference type="HAMAP" id="MF_00252">
    <property type="entry name" value="Lys_tRNA_synth_class2"/>
    <property type="match status" value="1"/>
</dbReference>
<evidence type="ECO:0000256" key="1">
    <source>
        <dbReference type="ARBA" id="ARBA00022598"/>
    </source>
</evidence>
<dbReference type="EMBL" id="LCLS01000029">
    <property type="protein sequence ID" value="KKU20757.1"/>
    <property type="molecule type" value="Genomic_DNA"/>
</dbReference>
<comment type="subcellular location">
    <subcellularLocation>
        <location evidence="7">Cytoplasm</location>
    </subcellularLocation>
</comment>
<dbReference type="InterPro" id="IPR018149">
    <property type="entry name" value="Lys-tRNA-synth_II_C"/>
</dbReference>
<dbReference type="Gene3D" id="2.40.50.140">
    <property type="entry name" value="Nucleic acid-binding proteins"/>
    <property type="match status" value="1"/>
</dbReference>
<keyword evidence="7 8" id="KW-0460">Magnesium</keyword>
<dbReference type="Gene3D" id="3.30.930.10">
    <property type="entry name" value="Bira Bifunctional Protein, Domain 2"/>
    <property type="match status" value="1"/>
</dbReference>
<protein>
    <recommendedName>
        <fullName evidence="7">Lysine--tRNA ligase</fullName>
        <ecNumber evidence="7">6.1.1.6</ecNumber>
    </recommendedName>
    <alternativeName>
        <fullName evidence="7">Lysyl-tRNA synthetase</fullName>
        <shortName evidence="7">LysRS</shortName>
    </alternativeName>
</protein>
<dbReference type="GO" id="GO:0000049">
    <property type="term" value="F:tRNA binding"/>
    <property type="evidence" value="ECO:0007669"/>
    <property type="project" value="TreeGrafter"/>
</dbReference>
<dbReference type="InterPro" id="IPR002313">
    <property type="entry name" value="Lys-tRNA-ligase_II"/>
</dbReference>
<keyword evidence="4 7" id="KW-0067">ATP-binding</keyword>
<feature type="domain" description="Aminoacyl-transfer RNA synthetases class-II family profile" evidence="9">
    <location>
        <begin position="164"/>
        <end position="481"/>
    </location>
</feature>
<gene>
    <name evidence="7" type="primary">lysS</name>
    <name evidence="10" type="ORF">UX31_C0029G0011</name>
</gene>
<evidence type="ECO:0000313" key="11">
    <source>
        <dbReference type="Proteomes" id="UP000034107"/>
    </source>
</evidence>
<feature type="binding site" evidence="7">
    <location>
        <position position="393"/>
    </location>
    <ligand>
        <name>Mg(2+)</name>
        <dbReference type="ChEBI" id="CHEBI:18420"/>
        <label>1</label>
    </ligand>
</feature>